<accession>A0A3S9U7T0</accession>
<proteinExistence type="predicted"/>
<name>A0A3S9U7T0_9CAUD</name>
<dbReference type="EMBL" id="MK095606">
    <property type="protein sequence ID" value="AZS06356.1"/>
    <property type="molecule type" value="Genomic_DNA"/>
</dbReference>
<gene>
    <name evidence="1" type="ORF">AAS23_gp43</name>
</gene>
<evidence type="ECO:0000313" key="2">
    <source>
        <dbReference type="Proteomes" id="UP000288641"/>
    </source>
</evidence>
<sequence length="40" mass="4427">MKLITATRVGGLFAFASYCLCVYHPDKIDSLLITAILRLV</sequence>
<evidence type="ECO:0000313" key="1">
    <source>
        <dbReference type="EMBL" id="AZS06356.1"/>
    </source>
</evidence>
<organism evidence="1 2">
    <name type="scientific">Pantoea phage vB_PagS_AAS23</name>
    <dbReference type="NCBI Taxonomy" id="2499073"/>
    <lineage>
        <taxon>Viruses</taxon>
        <taxon>Duplodnaviria</taxon>
        <taxon>Heunggongvirae</taxon>
        <taxon>Uroviricota</taxon>
        <taxon>Caudoviricetes</taxon>
        <taxon>Drexlerviridae</taxon>
        <taxon>Sauletekiovirus</taxon>
        <taxon>Sauletekiovirus AAS23</taxon>
    </lineage>
</organism>
<keyword evidence="2" id="KW-1185">Reference proteome</keyword>
<dbReference type="Proteomes" id="UP000288641">
    <property type="component" value="Segment"/>
</dbReference>
<protein>
    <submittedName>
        <fullName evidence="1">Uncharacterized protein</fullName>
    </submittedName>
</protein>
<reference evidence="1 2" key="1">
    <citation type="submission" date="2018-10" db="EMBL/GenBank/DDBJ databases">
        <title>Complete genome sequence of Pantoea phage vB_PagS_AAS23.</title>
        <authorList>
            <person name="Truncaite L."/>
            <person name="Simoliuniene M."/>
            <person name="Kazlauskas D."/>
            <person name="Meskys R."/>
            <person name="Simoliunas E."/>
        </authorList>
    </citation>
    <scope>NUCLEOTIDE SEQUENCE [LARGE SCALE GENOMIC DNA]</scope>
    <source>
        <strain evidence="1">AAS23</strain>
    </source>
</reference>